<evidence type="ECO:0000313" key="2">
    <source>
        <dbReference type="Proteomes" id="UP001311232"/>
    </source>
</evidence>
<gene>
    <name evidence="1" type="ORF">CRENBAI_018462</name>
</gene>
<reference evidence="1 2" key="1">
    <citation type="submission" date="2021-06" db="EMBL/GenBank/DDBJ databases">
        <authorList>
            <person name="Palmer J.M."/>
        </authorList>
    </citation>
    <scope>NUCLEOTIDE SEQUENCE [LARGE SCALE GENOMIC DNA]</scope>
    <source>
        <strain evidence="1 2">MEX-2019</strain>
        <tissue evidence="1">Muscle</tissue>
    </source>
</reference>
<sequence length="134" mass="14839">MLEASNIRQILRDTLAILVWHAVFSSLSNTSIDLTDIPAWRPGFFFTGPATSGHHFDFSDIRDACLFGKHVTPVRGTLVANGPSPTAFPTFRGAFPIFSPRSFFHLLPSQQRRQVWQAGVSSQLELIKPKSGEA</sequence>
<dbReference type="AlphaFoldDB" id="A0AAV9SAI9"/>
<proteinExistence type="predicted"/>
<accession>A0AAV9SAI9</accession>
<protein>
    <submittedName>
        <fullName evidence="1">Uncharacterized protein</fullName>
    </submittedName>
</protein>
<evidence type="ECO:0000313" key="1">
    <source>
        <dbReference type="EMBL" id="KAK5618428.1"/>
    </source>
</evidence>
<name>A0AAV9SAI9_9TELE</name>
<dbReference type="EMBL" id="JAHHUM010000622">
    <property type="protein sequence ID" value="KAK5618428.1"/>
    <property type="molecule type" value="Genomic_DNA"/>
</dbReference>
<organism evidence="1 2">
    <name type="scientific">Crenichthys baileyi</name>
    <name type="common">White River springfish</name>
    <dbReference type="NCBI Taxonomy" id="28760"/>
    <lineage>
        <taxon>Eukaryota</taxon>
        <taxon>Metazoa</taxon>
        <taxon>Chordata</taxon>
        <taxon>Craniata</taxon>
        <taxon>Vertebrata</taxon>
        <taxon>Euteleostomi</taxon>
        <taxon>Actinopterygii</taxon>
        <taxon>Neopterygii</taxon>
        <taxon>Teleostei</taxon>
        <taxon>Neoteleostei</taxon>
        <taxon>Acanthomorphata</taxon>
        <taxon>Ovalentaria</taxon>
        <taxon>Atherinomorphae</taxon>
        <taxon>Cyprinodontiformes</taxon>
        <taxon>Goodeidae</taxon>
        <taxon>Crenichthys</taxon>
    </lineage>
</organism>
<dbReference type="Proteomes" id="UP001311232">
    <property type="component" value="Unassembled WGS sequence"/>
</dbReference>
<keyword evidence="2" id="KW-1185">Reference proteome</keyword>
<comment type="caution">
    <text evidence="1">The sequence shown here is derived from an EMBL/GenBank/DDBJ whole genome shotgun (WGS) entry which is preliminary data.</text>
</comment>